<feature type="region of interest" description="Disordered" evidence="1">
    <location>
        <begin position="135"/>
        <end position="166"/>
    </location>
</feature>
<organism evidence="2 3">
    <name type="scientific">Methylomonas koyamae</name>
    <dbReference type="NCBI Taxonomy" id="702114"/>
    <lineage>
        <taxon>Bacteria</taxon>
        <taxon>Pseudomonadati</taxon>
        <taxon>Pseudomonadota</taxon>
        <taxon>Gammaproteobacteria</taxon>
        <taxon>Methylococcales</taxon>
        <taxon>Methylococcaceae</taxon>
        <taxon>Methylomonas</taxon>
    </lineage>
</organism>
<dbReference type="Proteomes" id="UP000077628">
    <property type="component" value="Unassembled WGS sequence"/>
</dbReference>
<sequence length="166" mass="19074">MHVVFGIIILALLILAVRVIWHTLKTTWLWLSQWRAHFQRVRFRNSEKIALPARFTRQPALPSPDWDDLSQRVRQSLLERNHHPTYRLDALDIDLQVKLKTQAILQAEIEITQLQCTLAEAQQLLAQPVKKRRNQALPLPAKKPNPAAGLRKALQGDKSASTSHVH</sequence>
<dbReference type="OrthoDB" id="5573448at2"/>
<reference evidence="3" key="1">
    <citation type="submission" date="2016-03" db="EMBL/GenBank/DDBJ databases">
        <authorList>
            <person name="Heylen K."/>
            <person name="De Vos P."/>
            <person name="Vekeman B."/>
        </authorList>
    </citation>
    <scope>NUCLEOTIDE SEQUENCE [LARGE SCALE GENOMIC DNA]</scope>
    <source>
        <strain evidence="3">R-45383</strain>
    </source>
</reference>
<comment type="caution">
    <text evidence="2">The sequence shown here is derived from an EMBL/GenBank/DDBJ whole genome shotgun (WGS) entry which is preliminary data.</text>
</comment>
<evidence type="ECO:0000313" key="2">
    <source>
        <dbReference type="EMBL" id="OAI12761.1"/>
    </source>
</evidence>
<feature type="compositionally biased region" description="Low complexity" evidence="1">
    <location>
        <begin position="136"/>
        <end position="148"/>
    </location>
</feature>
<dbReference type="AlphaFoldDB" id="A0A177N4L9"/>
<name>A0A177N4L9_9GAMM</name>
<evidence type="ECO:0000313" key="3">
    <source>
        <dbReference type="Proteomes" id="UP000077628"/>
    </source>
</evidence>
<accession>A0A177N4L9</accession>
<protein>
    <submittedName>
        <fullName evidence="2">Uncharacterized protein</fullName>
    </submittedName>
</protein>
<gene>
    <name evidence="2" type="ORF">A1355_14060</name>
</gene>
<proteinExistence type="predicted"/>
<keyword evidence="3" id="KW-1185">Reference proteome</keyword>
<dbReference type="EMBL" id="LUUK01000217">
    <property type="protein sequence ID" value="OAI12761.1"/>
    <property type="molecule type" value="Genomic_DNA"/>
</dbReference>
<evidence type="ECO:0000256" key="1">
    <source>
        <dbReference type="SAM" id="MobiDB-lite"/>
    </source>
</evidence>
<dbReference type="RefSeq" id="WP_064031370.1">
    <property type="nucleotide sequence ID" value="NZ_LUUK01000217.1"/>
</dbReference>